<dbReference type="Pfam" id="PF01569">
    <property type="entry name" value="PAP2"/>
    <property type="match status" value="1"/>
</dbReference>
<evidence type="ECO:0000313" key="4">
    <source>
        <dbReference type="Proteomes" id="UP001319104"/>
    </source>
</evidence>
<dbReference type="SMART" id="SM00014">
    <property type="entry name" value="acidPPc"/>
    <property type="match status" value="1"/>
</dbReference>
<keyword evidence="4" id="KW-1185">Reference proteome</keyword>
<evidence type="ECO:0000259" key="2">
    <source>
        <dbReference type="SMART" id="SM00014"/>
    </source>
</evidence>
<dbReference type="Proteomes" id="UP001319104">
    <property type="component" value="Unassembled WGS sequence"/>
</dbReference>
<dbReference type="PANTHER" id="PTHR14969">
    <property type="entry name" value="SPHINGOSINE-1-PHOSPHATE PHOSPHOHYDROLASE"/>
    <property type="match status" value="1"/>
</dbReference>
<dbReference type="Gene3D" id="1.20.144.10">
    <property type="entry name" value="Phosphatidic acid phosphatase type 2/haloperoxidase"/>
    <property type="match status" value="2"/>
</dbReference>
<feature type="transmembrane region" description="Helical" evidence="1">
    <location>
        <begin position="160"/>
        <end position="181"/>
    </location>
</feature>
<evidence type="ECO:0000256" key="1">
    <source>
        <dbReference type="SAM" id="Phobius"/>
    </source>
</evidence>
<feature type="domain" description="Phosphatidic acid phosphatase type 2/haloperoxidase" evidence="2">
    <location>
        <begin position="60"/>
        <end position="175"/>
    </location>
</feature>
<protein>
    <submittedName>
        <fullName evidence="3">Phosphatase PAP2 family protein</fullName>
    </submittedName>
</protein>
<dbReference type="SUPFAM" id="SSF48317">
    <property type="entry name" value="Acid phosphatase/Vanadium-dependent haloperoxidase"/>
    <property type="match status" value="1"/>
</dbReference>
<feature type="transmembrane region" description="Helical" evidence="1">
    <location>
        <begin position="27"/>
        <end position="49"/>
    </location>
</feature>
<reference evidence="3 4" key="1">
    <citation type="submission" date="2021-05" db="EMBL/GenBank/DDBJ databases">
        <authorList>
            <person name="Zhang Z.D."/>
            <person name="Osman G."/>
        </authorList>
    </citation>
    <scope>NUCLEOTIDE SEQUENCE [LARGE SCALE GENOMIC DNA]</scope>
    <source>
        <strain evidence="3 4">KCTC 32217</strain>
    </source>
</reference>
<dbReference type="EMBL" id="JAHCMY010000001">
    <property type="protein sequence ID" value="MBS9523165.1"/>
    <property type="molecule type" value="Genomic_DNA"/>
</dbReference>
<comment type="caution">
    <text evidence="3">The sequence shown here is derived from an EMBL/GenBank/DDBJ whole genome shotgun (WGS) entry which is preliminary data.</text>
</comment>
<name>A0AAP2CG42_9BACT</name>
<evidence type="ECO:0000313" key="3">
    <source>
        <dbReference type="EMBL" id="MBS9523165.1"/>
    </source>
</evidence>
<organism evidence="3 4">
    <name type="scientific">Litoribacter ruber</name>
    <dbReference type="NCBI Taxonomy" id="702568"/>
    <lineage>
        <taxon>Bacteria</taxon>
        <taxon>Pseudomonadati</taxon>
        <taxon>Bacteroidota</taxon>
        <taxon>Cytophagia</taxon>
        <taxon>Cytophagales</taxon>
        <taxon>Cyclobacteriaceae</taxon>
        <taxon>Litoribacter</taxon>
    </lineage>
</organism>
<feature type="transmembrane region" description="Helical" evidence="1">
    <location>
        <begin position="134"/>
        <end position="154"/>
    </location>
</feature>
<dbReference type="InterPro" id="IPR000326">
    <property type="entry name" value="PAP2/HPO"/>
</dbReference>
<keyword evidence="1" id="KW-1133">Transmembrane helix</keyword>
<feature type="transmembrane region" description="Helical" evidence="1">
    <location>
        <begin position="56"/>
        <end position="77"/>
    </location>
</feature>
<keyword evidence="1" id="KW-0812">Transmembrane</keyword>
<gene>
    <name evidence="3" type="ORF">KI659_03955</name>
</gene>
<sequence>MLEKLIELDEKLFLQLNALRADWLDPVMLTFTGSVIWIPLYLFILYFVFKDYGKQSFWFLMGIGLAILFADQVASALMKPYFGRLRPCHDERWLDDINNYGGCGGMFGFVSSHSSNAFAVATYFTLVFWGKRNWVGWLFLWAAMYAFTRVYLGVHYPGDIIVGAIVGIVGAVLSWLVAVFLKNYFTKAP</sequence>
<dbReference type="RefSeq" id="WP_213944029.1">
    <property type="nucleotide sequence ID" value="NZ_JAHBGI010000003.1"/>
</dbReference>
<feature type="transmembrane region" description="Helical" evidence="1">
    <location>
        <begin position="106"/>
        <end position="127"/>
    </location>
</feature>
<dbReference type="PANTHER" id="PTHR14969:SF13">
    <property type="entry name" value="AT30094P"/>
    <property type="match status" value="1"/>
</dbReference>
<keyword evidence="1" id="KW-0472">Membrane</keyword>
<proteinExistence type="predicted"/>
<dbReference type="InterPro" id="IPR036938">
    <property type="entry name" value="PAP2/HPO_sf"/>
</dbReference>
<dbReference type="AlphaFoldDB" id="A0AAP2CG42"/>
<accession>A0AAP2CG42</accession>